<dbReference type="AlphaFoldDB" id="A0A4R1R1X1"/>
<feature type="transmembrane region" description="Helical" evidence="6">
    <location>
        <begin position="76"/>
        <end position="94"/>
    </location>
</feature>
<dbReference type="InterPro" id="IPR007267">
    <property type="entry name" value="GtrA_DPMS_TM"/>
</dbReference>
<evidence type="ECO:0000313" key="8">
    <source>
        <dbReference type="EMBL" id="TCL59339.1"/>
    </source>
</evidence>
<evidence type="ECO:0000256" key="1">
    <source>
        <dbReference type="ARBA" id="ARBA00004141"/>
    </source>
</evidence>
<evidence type="ECO:0000256" key="6">
    <source>
        <dbReference type="SAM" id="Phobius"/>
    </source>
</evidence>
<evidence type="ECO:0000256" key="5">
    <source>
        <dbReference type="ARBA" id="ARBA00023136"/>
    </source>
</evidence>
<dbReference type="Pfam" id="PF04138">
    <property type="entry name" value="GtrA_DPMS_TM"/>
    <property type="match status" value="1"/>
</dbReference>
<evidence type="ECO:0000256" key="3">
    <source>
        <dbReference type="ARBA" id="ARBA00022692"/>
    </source>
</evidence>
<feature type="transmembrane region" description="Helical" evidence="6">
    <location>
        <begin position="12"/>
        <end position="31"/>
    </location>
</feature>
<dbReference type="GO" id="GO:0000271">
    <property type="term" value="P:polysaccharide biosynthetic process"/>
    <property type="evidence" value="ECO:0007669"/>
    <property type="project" value="InterPro"/>
</dbReference>
<evidence type="ECO:0000256" key="4">
    <source>
        <dbReference type="ARBA" id="ARBA00022989"/>
    </source>
</evidence>
<dbReference type="InterPro" id="IPR051401">
    <property type="entry name" value="GtrA_CellWall_Glycosyl"/>
</dbReference>
<name>A0A4R1R1X1_9FIRM</name>
<evidence type="ECO:0000259" key="7">
    <source>
        <dbReference type="Pfam" id="PF04138"/>
    </source>
</evidence>
<comment type="caution">
    <text evidence="8">The sequence shown here is derived from an EMBL/GenBank/DDBJ whole genome shotgun (WGS) entry which is preliminary data.</text>
</comment>
<accession>A0A4R1R1X1</accession>
<comment type="similarity">
    <text evidence="2">Belongs to the GtrA family.</text>
</comment>
<organism evidence="8 9">
    <name type="scientific">Kineothrix alysoides</name>
    <dbReference type="NCBI Taxonomy" id="1469948"/>
    <lineage>
        <taxon>Bacteria</taxon>
        <taxon>Bacillati</taxon>
        <taxon>Bacillota</taxon>
        <taxon>Clostridia</taxon>
        <taxon>Lachnospirales</taxon>
        <taxon>Lachnospiraceae</taxon>
        <taxon>Kineothrix</taxon>
    </lineage>
</organism>
<sequence>MDIKKLFEEVLHFGIIGVINTLLGFFLIMVFYNVLHLNYWVASATSYVIGSVFSYFANKKLTFKVQENSREYVIKFALNIAICYLLAYGVARPLVRSVLSEYSQTIIENVAIVMGTGIFIVLNFIGQKFFVFKGKDKNIVSSQNGMESK</sequence>
<feature type="domain" description="GtrA/DPMS transmembrane" evidence="7">
    <location>
        <begin position="13"/>
        <end position="132"/>
    </location>
</feature>
<proteinExistence type="inferred from homology"/>
<comment type="subcellular location">
    <subcellularLocation>
        <location evidence="1">Membrane</location>
        <topology evidence="1">Multi-pass membrane protein</topology>
    </subcellularLocation>
</comment>
<keyword evidence="3 6" id="KW-0812">Transmembrane</keyword>
<protein>
    <submittedName>
        <fullName evidence="8">Putative flippase GtrA</fullName>
    </submittedName>
</protein>
<gene>
    <name evidence="8" type="ORF">EDD76_10475</name>
</gene>
<dbReference type="STRING" id="1469948.GCA_000732725_03788"/>
<dbReference type="GO" id="GO:0005886">
    <property type="term" value="C:plasma membrane"/>
    <property type="evidence" value="ECO:0007669"/>
    <property type="project" value="TreeGrafter"/>
</dbReference>
<evidence type="ECO:0000313" key="9">
    <source>
        <dbReference type="Proteomes" id="UP000295718"/>
    </source>
</evidence>
<dbReference type="EMBL" id="SLUO01000004">
    <property type="protein sequence ID" value="TCL59339.1"/>
    <property type="molecule type" value="Genomic_DNA"/>
</dbReference>
<dbReference type="Proteomes" id="UP000295718">
    <property type="component" value="Unassembled WGS sequence"/>
</dbReference>
<keyword evidence="5 6" id="KW-0472">Membrane</keyword>
<keyword evidence="4 6" id="KW-1133">Transmembrane helix</keyword>
<feature type="transmembrane region" description="Helical" evidence="6">
    <location>
        <begin position="106"/>
        <end position="125"/>
    </location>
</feature>
<keyword evidence="9" id="KW-1185">Reference proteome</keyword>
<reference evidence="8 9" key="1">
    <citation type="submission" date="2019-03" db="EMBL/GenBank/DDBJ databases">
        <title>Genomic Encyclopedia of Type Strains, Phase IV (KMG-IV): sequencing the most valuable type-strain genomes for metagenomic binning, comparative biology and taxonomic classification.</title>
        <authorList>
            <person name="Goeker M."/>
        </authorList>
    </citation>
    <scope>NUCLEOTIDE SEQUENCE [LARGE SCALE GENOMIC DNA]</scope>
    <source>
        <strain evidence="8 9">DSM 100556</strain>
    </source>
</reference>
<feature type="transmembrane region" description="Helical" evidence="6">
    <location>
        <begin position="37"/>
        <end position="56"/>
    </location>
</feature>
<dbReference type="PANTHER" id="PTHR38459:SF1">
    <property type="entry name" value="PROPHAGE BACTOPRENOL-LINKED GLUCOSE TRANSLOCASE HOMOLOG"/>
    <property type="match status" value="1"/>
</dbReference>
<dbReference type="PANTHER" id="PTHR38459">
    <property type="entry name" value="PROPHAGE BACTOPRENOL-LINKED GLUCOSE TRANSLOCASE HOMOLOG"/>
    <property type="match status" value="1"/>
</dbReference>
<evidence type="ECO:0000256" key="2">
    <source>
        <dbReference type="ARBA" id="ARBA00009399"/>
    </source>
</evidence>